<proteinExistence type="predicted"/>
<keyword evidence="6" id="KW-0626">Porin</keyword>
<dbReference type="GO" id="GO:0046930">
    <property type="term" value="C:pore complex"/>
    <property type="evidence" value="ECO:0007669"/>
    <property type="project" value="UniProtKB-KW"/>
</dbReference>
<dbReference type="GO" id="GO:0009279">
    <property type="term" value="C:cell outer membrane"/>
    <property type="evidence" value="ECO:0007669"/>
    <property type="project" value="UniProtKB-SubCell"/>
</dbReference>
<keyword evidence="8" id="KW-0998">Cell outer membrane</keyword>
<dbReference type="AlphaFoldDB" id="A0A3S9MZN4"/>
<feature type="chain" id="PRO_5019256837" evidence="11">
    <location>
        <begin position="19"/>
        <end position="433"/>
    </location>
</feature>
<evidence type="ECO:0000256" key="3">
    <source>
        <dbReference type="ARBA" id="ARBA00022452"/>
    </source>
</evidence>
<keyword evidence="2" id="KW-0813">Transport</keyword>
<reference evidence="13 14" key="1">
    <citation type="submission" date="2018-12" db="EMBL/GenBank/DDBJ databases">
        <title>Complete genome of Nonlabens sp. MJ115.</title>
        <authorList>
            <person name="Choi H.S."/>
            <person name="Jung J."/>
        </authorList>
    </citation>
    <scope>NUCLEOTIDE SEQUENCE [LARGE SCALE GENOMIC DNA]</scope>
    <source>
        <strain evidence="13 14">MJ115</strain>
    </source>
</reference>
<dbReference type="EMBL" id="CP034549">
    <property type="protein sequence ID" value="AZQ44711.1"/>
    <property type="molecule type" value="Genomic_DNA"/>
</dbReference>
<dbReference type="Proteomes" id="UP000279600">
    <property type="component" value="Chromosome"/>
</dbReference>
<gene>
    <name evidence="13" type="ORF">EJ995_10845</name>
</gene>
<accession>A0A3S9MZN4</accession>
<evidence type="ECO:0000256" key="11">
    <source>
        <dbReference type="SAM" id="SignalP"/>
    </source>
</evidence>
<feature type="compositionally biased region" description="Basic and acidic residues" evidence="10">
    <location>
        <begin position="263"/>
        <end position="273"/>
    </location>
</feature>
<dbReference type="PROSITE" id="PS01068">
    <property type="entry name" value="OMPA_1"/>
    <property type="match status" value="1"/>
</dbReference>
<dbReference type="InterPro" id="IPR050330">
    <property type="entry name" value="Bact_OuterMem_StrucFunc"/>
</dbReference>
<feature type="domain" description="OmpA-like" evidence="12">
    <location>
        <begin position="320"/>
        <end position="433"/>
    </location>
</feature>
<name>A0A3S9MZN4_9FLAO</name>
<protein>
    <submittedName>
        <fullName evidence="13">OmpA family protein</fullName>
    </submittedName>
</protein>
<sequence>MKKILLSAFLLASVTAFAQDTMNDDNDQRDREEIPYNQWSLDFGIGAHHPHNLTAPGFFVNNPSFFSGDLGVRYMINDKFGINLDLGLNYFENADKEEDQSGEFQTNAYRAGLEGVVNVGTILGFREWTDTFNVLGHGGIGMTAIRFDEDINDETDWTGHFIVGITPQIKLSDNFALNLDASIVGYLSTDASLDGTREQARTDFDGFVSNYTIGLNWYLGNKEVHADWYNGSESARISELEERVATLETNNADDDQDGVPNYLDRDNTTESGVRVDNKGRALDVNKNGIPDDMESALDSRYAKKGAIASGANGVDGDGLIKQLINDGYVNVYFEFNSTKPTQYSLSSINFLATYLRDNPEVSATLTGYADEIGSEDYNKNLSERRAKMVNDILVATGVDASRLSYNGEGEDDSVEKSSSQARQLVRRVKFQVN</sequence>
<dbReference type="Gene3D" id="3.30.1330.60">
    <property type="entry name" value="OmpA-like domain"/>
    <property type="match status" value="1"/>
</dbReference>
<dbReference type="SUPFAM" id="SSF56925">
    <property type="entry name" value="OMPA-like"/>
    <property type="match status" value="1"/>
</dbReference>
<dbReference type="RefSeq" id="WP_126448417.1">
    <property type="nucleotide sequence ID" value="NZ_CP034549.1"/>
</dbReference>
<keyword evidence="3" id="KW-1134">Transmembrane beta strand</keyword>
<evidence type="ECO:0000256" key="1">
    <source>
        <dbReference type="ARBA" id="ARBA00004571"/>
    </source>
</evidence>
<dbReference type="PROSITE" id="PS51123">
    <property type="entry name" value="OMPA_2"/>
    <property type="match status" value="1"/>
</dbReference>
<evidence type="ECO:0000256" key="9">
    <source>
        <dbReference type="PROSITE-ProRule" id="PRU00473"/>
    </source>
</evidence>
<evidence type="ECO:0000259" key="12">
    <source>
        <dbReference type="PROSITE" id="PS51123"/>
    </source>
</evidence>
<dbReference type="PANTHER" id="PTHR30329:SF21">
    <property type="entry name" value="LIPOPROTEIN YIAD-RELATED"/>
    <property type="match status" value="1"/>
</dbReference>
<feature type="region of interest" description="Disordered" evidence="10">
    <location>
        <begin position="250"/>
        <end position="273"/>
    </location>
</feature>
<dbReference type="GO" id="GO:0006811">
    <property type="term" value="P:monoatomic ion transport"/>
    <property type="evidence" value="ECO:0007669"/>
    <property type="project" value="UniProtKB-KW"/>
</dbReference>
<comment type="subcellular location">
    <subcellularLocation>
        <location evidence="1">Cell outer membrane</location>
        <topology evidence="1">Multi-pass membrane protein</topology>
    </subcellularLocation>
</comment>
<dbReference type="InterPro" id="IPR006665">
    <property type="entry name" value="OmpA-like"/>
</dbReference>
<dbReference type="CDD" id="cd07185">
    <property type="entry name" value="OmpA_C-like"/>
    <property type="match status" value="1"/>
</dbReference>
<keyword evidence="14" id="KW-1185">Reference proteome</keyword>
<dbReference type="KEGG" id="noj:EJ995_10845"/>
<dbReference type="PRINTS" id="PR01021">
    <property type="entry name" value="OMPADOMAIN"/>
</dbReference>
<evidence type="ECO:0000313" key="13">
    <source>
        <dbReference type="EMBL" id="AZQ44711.1"/>
    </source>
</evidence>
<dbReference type="InterPro" id="IPR006664">
    <property type="entry name" value="OMP_bac"/>
</dbReference>
<feature type="signal peptide" evidence="11">
    <location>
        <begin position="1"/>
        <end position="18"/>
    </location>
</feature>
<evidence type="ECO:0000256" key="5">
    <source>
        <dbReference type="ARBA" id="ARBA00023065"/>
    </source>
</evidence>
<evidence type="ECO:0000256" key="10">
    <source>
        <dbReference type="SAM" id="MobiDB-lite"/>
    </source>
</evidence>
<organism evidence="13 14">
    <name type="scientific">Nonlabens ponticola</name>
    <dbReference type="NCBI Taxonomy" id="2496866"/>
    <lineage>
        <taxon>Bacteria</taxon>
        <taxon>Pseudomonadati</taxon>
        <taxon>Bacteroidota</taxon>
        <taxon>Flavobacteriia</taxon>
        <taxon>Flavobacteriales</taxon>
        <taxon>Flavobacteriaceae</taxon>
        <taxon>Nonlabens</taxon>
    </lineage>
</organism>
<evidence type="ECO:0000256" key="8">
    <source>
        <dbReference type="ARBA" id="ARBA00023237"/>
    </source>
</evidence>
<evidence type="ECO:0000256" key="6">
    <source>
        <dbReference type="ARBA" id="ARBA00023114"/>
    </source>
</evidence>
<keyword evidence="5" id="KW-0406">Ion transport</keyword>
<keyword evidence="4" id="KW-0812">Transmembrane</keyword>
<keyword evidence="11" id="KW-0732">Signal</keyword>
<dbReference type="InterPro" id="IPR011250">
    <property type="entry name" value="OMP/PagP_B-barrel"/>
</dbReference>
<evidence type="ECO:0000256" key="7">
    <source>
        <dbReference type="ARBA" id="ARBA00023136"/>
    </source>
</evidence>
<evidence type="ECO:0000256" key="2">
    <source>
        <dbReference type="ARBA" id="ARBA00022448"/>
    </source>
</evidence>
<dbReference type="SUPFAM" id="SSF103088">
    <property type="entry name" value="OmpA-like"/>
    <property type="match status" value="1"/>
</dbReference>
<dbReference type="InterPro" id="IPR036737">
    <property type="entry name" value="OmpA-like_sf"/>
</dbReference>
<dbReference type="OrthoDB" id="1522982at2"/>
<dbReference type="PANTHER" id="PTHR30329">
    <property type="entry name" value="STATOR ELEMENT OF FLAGELLAR MOTOR COMPLEX"/>
    <property type="match status" value="1"/>
</dbReference>
<evidence type="ECO:0000256" key="4">
    <source>
        <dbReference type="ARBA" id="ARBA00022692"/>
    </source>
</evidence>
<evidence type="ECO:0000313" key="14">
    <source>
        <dbReference type="Proteomes" id="UP000279600"/>
    </source>
</evidence>
<keyword evidence="7 9" id="KW-0472">Membrane</keyword>
<dbReference type="Gene3D" id="2.40.160.20">
    <property type="match status" value="1"/>
</dbReference>
<dbReference type="GO" id="GO:0015288">
    <property type="term" value="F:porin activity"/>
    <property type="evidence" value="ECO:0007669"/>
    <property type="project" value="UniProtKB-KW"/>
</dbReference>
<dbReference type="InterPro" id="IPR006690">
    <property type="entry name" value="OMPA-like_CS"/>
</dbReference>
<dbReference type="Pfam" id="PF00691">
    <property type="entry name" value="OmpA"/>
    <property type="match status" value="1"/>
</dbReference>